<dbReference type="Gene3D" id="1.20.1600.10">
    <property type="entry name" value="Outer membrane efflux proteins (OEP)"/>
    <property type="match status" value="1"/>
</dbReference>
<reference evidence="3" key="1">
    <citation type="submission" date="2023-07" db="EMBL/GenBank/DDBJ databases">
        <title>Genomic Encyclopedia of Type Strains, Phase IV (KMG-IV): sequencing the most valuable type-strain genomes for metagenomic binning, comparative biology and taxonomic classification.</title>
        <authorList>
            <person name="Goeker M."/>
        </authorList>
    </citation>
    <scope>NUCLEOTIDE SEQUENCE</scope>
    <source>
        <strain evidence="3">DSM 26174</strain>
    </source>
</reference>
<dbReference type="Proteomes" id="UP001185092">
    <property type="component" value="Unassembled WGS sequence"/>
</dbReference>
<dbReference type="GO" id="GO:0015562">
    <property type="term" value="F:efflux transmembrane transporter activity"/>
    <property type="evidence" value="ECO:0007669"/>
    <property type="project" value="InterPro"/>
</dbReference>
<gene>
    <name evidence="3" type="ORF">HNQ88_001252</name>
</gene>
<sequence length="395" mass="45669">MHKSAMILLCAILLHVDLLAQTHSMTDILQSIERNNYALKALRTSIEQQNLENQASNNLPDPELDFYYLPIKPEEAPYNYSELEFRQSFEFPTVYAMRKKWIDKEAMVLESQYAKKKQEVLLPAQQLLVEISSLNKKKFIEAKRLEQSQTILSHLTTQFEKGAIGVLELNKAKIAWMQDQFAIDQIDLKIRKASMELTKMNSGLAIAADQFMLEDDFEMDSYDQIWKEKQSLDPELTILQQEEAASLQNLKVARHKLLPNLTLGYNSQGVRDDVYSGVFAGISIPLWSTRNKVKIAKSNVNLQALNAKAELMKAEIKLKEQFETYALLKKKHAEYEKTLGSLNSEQLLYQAFEQGEYSFAEYFVELQFYREAINQKLDLEQELNELKASILIYKL</sequence>
<evidence type="ECO:0000256" key="2">
    <source>
        <dbReference type="SAM" id="SignalP"/>
    </source>
</evidence>
<organism evidence="3 4">
    <name type="scientific">Aureibacter tunicatorum</name>
    <dbReference type="NCBI Taxonomy" id="866807"/>
    <lineage>
        <taxon>Bacteria</taxon>
        <taxon>Pseudomonadati</taxon>
        <taxon>Bacteroidota</taxon>
        <taxon>Cytophagia</taxon>
        <taxon>Cytophagales</taxon>
        <taxon>Persicobacteraceae</taxon>
        <taxon>Aureibacter</taxon>
    </lineage>
</organism>
<feature type="signal peptide" evidence="2">
    <location>
        <begin position="1"/>
        <end position="20"/>
    </location>
</feature>
<feature type="coiled-coil region" evidence="1">
    <location>
        <begin position="295"/>
        <end position="345"/>
    </location>
</feature>
<feature type="chain" id="PRO_5042114933" evidence="2">
    <location>
        <begin position="21"/>
        <end position="395"/>
    </location>
</feature>
<proteinExistence type="predicted"/>
<keyword evidence="2" id="KW-0732">Signal</keyword>
<protein>
    <submittedName>
        <fullName evidence="3">Outer membrane protein TolC</fullName>
    </submittedName>
</protein>
<name>A0AAE3XM23_9BACT</name>
<dbReference type="SUPFAM" id="SSF56954">
    <property type="entry name" value="Outer membrane efflux proteins (OEP)"/>
    <property type="match status" value="1"/>
</dbReference>
<evidence type="ECO:0000313" key="3">
    <source>
        <dbReference type="EMBL" id="MDR6238276.1"/>
    </source>
</evidence>
<keyword evidence="4" id="KW-1185">Reference proteome</keyword>
<evidence type="ECO:0000313" key="4">
    <source>
        <dbReference type="Proteomes" id="UP001185092"/>
    </source>
</evidence>
<dbReference type="AlphaFoldDB" id="A0AAE3XM23"/>
<accession>A0AAE3XM23</accession>
<keyword evidence="1" id="KW-0175">Coiled coil</keyword>
<dbReference type="RefSeq" id="WP_309937755.1">
    <property type="nucleotide sequence ID" value="NZ_AP025305.1"/>
</dbReference>
<dbReference type="EMBL" id="JAVDQD010000001">
    <property type="protein sequence ID" value="MDR6238276.1"/>
    <property type="molecule type" value="Genomic_DNA"/>
</dbReference>
<comment type="caution">
    <text evidence="3">The sequence shown here is derived from an EMBL/GenBank/DDBJ whole genome shotgun (WGS) entry which is preliminary data.</text>
</comment>
<evidence type="ECO:0000256" key="1">
    <source>
        <dbReference type="SAM" id="Coils"/>
    </source>
</evidence>